<keyword evidence="4" id="KW-1185">Reference proteome</keyword>
<dbReference type="PIRSF" id="PIRSF017082">
    <property type="entry name" value="YflP"/>
    <property type="match status" value="1"/>
</dbReference>
<feature type="signal peptide" evidence="2">
    <location>
        <begin position="1"/>
        <end position="28"/>
    </location>
</feature>
<protein>
    <submittedName>
        <fullName evidence="3">Tripartite tricarboxylate transporter substrate binding protein</fullName>
    </submittedName>
</protein>
<dbReference type="Gene3D" id="3.40.190.10">
    <property type="entry name" value="Periplasmic binding protein-like II"/>
    <property type="match status" value="1"/>
</dbReference>
<accession>A0A9X0UCW9</accession>
<dbReference type="Pfam" id="PF03401">
    <property type="entry name" value="TctC"/>
    <property type="match status" value="1"/>
</dbReference>
<evidence type="ECO:0000313" key="4">
    <source>
        <dbReference type="Proteomes" id="UP000600101"/>
    </source>
</evidence>
<dbReference type="Gene3D" id="3.40.190.150">
    <property type="entry name" value="Bordetella uptake gene, domain 1"/>
    <property type="match status" value="1"/>
</dbReference>
<comment type="similarity">
    <text evidence="1">Belongs to the UPF0065 (bug) family.</text>
</comment>
<proteinExistence type="inferred from homology"/>
<keyword evidence="2" id="KW-0732">Signal</keyword>
<evidence type="ECO:0000313" key="3">
    <source>
        <dbReference type="EMBL" id="MBC4015744.1"/>
    </source>
</evidence>
<dbReference type="EMBL" id="JACOMF010000009">
    <property type="protein sequence ID" value="MBC4015744.1"/>
    <property type="molecule type" value="Genomic_DNA"/>
</dbReference>
<dbReference type="AlphaFoldDB" id="A0A9X0UCW9"/>
<dbReference type="InterPro" id="IPR042100">
    <property type="entry name" value="Bug_dom1"/>
</dbReference>
<dbReference type="CDD" id="cd07012">
    <property type="entry name" value="PBP2_Bug_TTT"/>
    <property type="match status" value="1"/>
</dbReference>
<sequence length="330" mass="34797">MSAPARALLRRRALLAAPALLPAARAGAQEAAFPSRAVTIIVASPAGGGTDFSARLIAEPLSQRLGVPVVVENRPGGNGSIGLLATARARPDGHTLTVGYSGTMTGRPAVEGIADFDPQKDFAPIALLTDTPQVMMVHPSVPVRTMQEFIAYAKQRPGQLNYASAGNGSLHHLGTELLKRRTGIDLVHVPYRGTGETISDLLAGRVQFYMNSPPPVIGFIRDGRLRGIATTGRTRHPALPDVPSLPESGLDDMPVNVWYALYAPARTPAAVQARLAREVQAVLAEPVVQARAAEAGTFVSHADAATVAARLARETAAWFEVVRAVGIKPD</sequence>
<reference evidence="3" key="1">
    <citation type="submission" date="2020-08" db="EMBL/GenBank/DDBJ databases">
        <authorList>
            <person name="Hu Y."/>
            <person name="Nguyen S.V."/>
            <person name="Li F."/>
            <person name="Fanning S."/>
        </authorList>
    </citation>
    <scope>NUCLEOTIDE SEQUENCE</scope>
    <source>
        <strain evidence="3">SYSU D8009</strain>
    </source>
</reference>
<dbReference type="PANTHER" id="PTHR42928:SF5">
    <property type="entry name" value="BLR1237 PROTEIN"/>
    <property type="match status" value="1"/>
</dbReference>
<evidence type="ECO:0000256" key="1">
    <source>
        <dbReference type="ARBA" id="ARBA00006987"/>
    </source>
</evidence>
<dbReference type="InterPro" id="IPR005064">
    <property type="entry name" value="BUG"/>
</dbReference>
<organism evidence="3 4">
    <name type="scientific">Siccirubricoccus deserti</name>
    <dbReference type="NCBI Taxonomy" id="2013562"/>
    <lineage>
        <taxon>Bacteria</taxon>
        <taxon>Pseudomonadati</taxon>
        <taxon>Pseudomonadota</taxon>
        <taxon>Alphaproteobacteria</taxon>
        <taxon>Acetobacterales</taxon>
        <taxon>Roseomonadaceae</taxon>
        <taxon>Siccirubricoccus</taxon>
    </lineage>
</organism>
<dbReference type="RefSeq" id="WP_186770513.1">
    <property type="nucleotide sequence ID" value="NZ_JACOMF010000009.1"/>
</dbReference>
<name>A0A9X0UCW9_9PROT</name>
<dbReference type="SUPFAM" id="SSF53850">
    <property type="entry name" value="Periplasmic binding protein-like II"/>
    <property type="match status" value="1"/>
</dbReference>
<dbReference type="Proteomes" id="UP000600101">
    <property type="component" value="Unassembled WGS sequence"/>
</dbReference>
<comment type="caution">
    <text evidence="3">The sequence shown here is derived from an EMBL/GenBank/DDBJ whole genome shotgun (WGS) entry which is preliminary data.</text>
</comment>
<dbReference type="PANTHER" id="PTHR42928">
    <property type="entry name" value="TRICARBOXYLATE-BINDING PROTEIN"/>
    <property type="match status" value="1"/>
</dbReference>
<evidence type="ECO:0000256" key="2">
    <source>
        <dbReference type="SAM" id="SignalP"/>
    </source>
</evidence>
<feature type="chain" id="PRO_5040807646" evidence="2">
    <location>
        <begin position="29"/>
        <end position="330"/>
    </location>
</feature>
<gene>
    <name evidence="3" type="ORF">H7965_10440</name>
</gene>